<evidence type="ECO:0000313" key="2">
    <source>
        <dbReference type="EMBL" id="RXF67659.1"/>
    </source>
</evidence>
<reference evidence="2 3" key="1">
    <citation type="submission" date="2018-12" db="EMBL/GenBank/DDBJ databases">
        <title>The Draft Genome Sequence of the Soil Bacterium Pedobacter tournemirensis R1.</title>
        <authorList>
            <person name="He J."/>
        </authorList>
    </citation>
    <scope>NUCLEOTIDE SEQUENCE [LARGE SCALE GENOMIC DNA]</scope>
    <source>
        <strain evidence="2 3">R1</strain>
    </source>
</reference>
<keyword evidence="1" id="KW-0472">Membrane</keyword>
<comment type="caution">
    <text evidence="2">The sequence shown here is derived from an EMBL/GenBank/DDBJ whole genome shotgun (WGS) entry which is preliminary data.</text>
</comment>
<dbReference type="Proteomes" id="UP000290848">
    <property type="component" value="Unassembled WGS sequence"/>
</dbReference>
<evidence type="ECO:0008006" key="4">
    <source>
        <dbReference type="Google" id="ProtNLM"/>
    </source>
</evidence>
<gene>
    <name evidence="2" type="ORF">EKH83_18935</name>
</gene>
<keyword evidence="1" id="KW-1133">Transmembrane helix</keyword>
<evidence type="ECO:0000313" key="3">
    <source>
        <dbReference type="Proteomes" id="UP000290848"/>
    </source>
</evidence>
<feature type="transmembrane region" description="Helical" evidence="1">
    <location>
        <begin position="12"/>
        <end position="30"/>
    </location>
</feature>
<proteinExistence type="predicted"/>
<dbReference type="PROSITE" id="PS51257">
    <property type="entry name" value="PROKAR_LIPOPROTEIN"/>
    <property type="match status" value="1"/>
</dbReference>
<evidence type="ECO:0000256" key="1">
    <source>
        <dbReference type="SAM" id="Phobius"/>
    </source>
</evidence>
<name>A0A4Q0M4L8_9SPHI</name>
<organism evidence="2 3">
    <name type="scientific">Arcticibacter tournemirensis</name>
    <dbReference type="NCBI Taxonomy" id="699437"/>
    <lineage>
        <taxon>Bacteria</taxon>
        <taxon>Pseudomonadati</taxon>
        <taxon>Bacteroidota</taxon>
        <taxon>Sphingobacteriia</taxon>
        <taxon>Sphingobacteriales</taxon>
        <taxon>Sphingobacteriaceae</taxon>
        <taxon>Arcticibacter</taxon>
    </lineage>
</organism>
<accession>A0A4Q0M4L8</accession>
<dbReference type="RefSeq" id="WP_128771030.1">
    <property type="nucleotide sequence ID" value="NZ_RXOC01000016.1"/>
</dbReference>
<dbReference type="EMBL" id="RXOC01000016">
    <property type="protein sequence ID" value="RXF67659.1"/>
    <property type="molecule type" value="Genomic_DNA"/>
</dbReference>
<keyword evidence="1" id="KW-0812">Transmembrane</keyword>
<sequence length="256" mass="28487">MKTKPTYPHILWYRQFFFFVILSLCLTFFLTGCGKDDKDPVPEEVPVPIILGRDTSLTVNSASGPLSAISQNEEIATVQVNGNIILISTHKLGSTNIRVMDNAGTDKVIMKVDVQRGYGVHRITSYMTSVQASDPLIKKRIEDELNAISPLPVNAAYGFNLTGEQSPLYVFPDGLDGQMLEGTISCDSQTRICLLKYSGQIFEYVVMSTQGFKTATTSDSPMIEYGFVADFTQQYQRLYPEANIIRACRIQVLSNK</sequence>
<protein>
    <recommendedName>
        <fullName evidence="4">Pilus formation protein N-terminal domain-containing protein</fullName>
    </recommendedName>
</protein>
<dbReference type="AlphaFoldDB" id="A0A4Q0M4L8"/>